<name>A0A9Q3H1M6_9BASI</name>
<proteinExistence type="predicted"/>
<evidence type="ECO:0000256" key="1">
    <source>
        <dbReference type="SAM" id="MobiDB-lite"/>
    </source>
</evidence>
<dbReference type="EMBL" id="AVOT02009355">
    <property type="protein sequence ID" value="MBW0487931.1"/>
    <property type="molecule type" value="Genomic_DNA"/>
</dbReference>
<keyword evidence="3" id="KW-1185">Reference proteome</keyword>
<organism evidence="2 3">
    <name type="scientific">Austropuccinia psidii MF-1</name>
    <dbReference type="NCBI Taxonomy" id="1389203"/>
    <lineage>
        <taxon>Eukaryota</taxon>
        <taxon>Fungi</taxon>
        <taxon>Dikarya</taxon>
        <taxon>Basidiomycota</taxon>
        <taxon>Pucciniomycotina</taxon>
        <taxon>Pucciniomycetes</taxon>
        <taxon>Pucciniales</taxon>
        <taxon>Sphaerophragmiaceae</taxon>
        <taxon>Austropuccinia</taxon>
    </lineage>
</organism>
<feature type="region of interest" description="Disordered" evidence="1">
    <location>
        <begin position="344"/>
        <end position="369"/>
    </location>
</feature>
<gene>
    <name evidence="2" type="ORF">O181_027646</name>
</gene>
<dbReference type="Proteomes" id="UP000765509">
    <property type="component" value="Unassembled WGS sequence"/>
</dbReference>
<dbReference type="AlphaFoldDB" id="A0A9Q3H1M6"/>
<sequence>MRVSIRISFCKFILFHHEFVQSLPAFKTGLEASNSRIHETNLKLSLAQPYPEDPQRTMEFQRAREPNRLQQVSFPHKRCNVDPLRKKGTRAPAYESDLLALVDRTSFGATGSSHEPNLRLSLAQPNQNYVTIPDKLQLGLAREPNQLKQVDSPYRGSNPVASQRKRTRDSNFDLGLSPPPCGYENDFGTSGTSTTELNIKLSLLQEQQKKLPILTHFQPTHEHHPGQGSHSDYPYTLWGANMGLRNGVFSNSPFENPCARTFYHPWEGGGLNFEKTKRVWTYFDKLNYLNNPHIVPQTPWSQTEVSNFRYPTLETYRDTQANHRVGSFNSEIKEVSGEEFLRSSKRQNIKIPSQNESPHDPKTNSILAPSENTIPEFKSLIDRHYPLDAAEGGRIVDLNIEEDKSKLFLAMEELGKAEVENLKLEAEFNSFSKSLKTRILNRINLFEKNPKTDLNKRARIFSTSVTATLTHIRLVNDMTNSMFGSKSQLEAIQMDALKILIHFWNLVIPQGLEPKILEESMNFMKSRRILSQLVLMTVQLQDKYLKPRLFPTQQTVALFWFITAVWTKTLPASLYKVLEQKSYINKGLMTSGKKILINAEAMRRFDLLKTKPGSQPERFSEVN</sequence>
<protein>
    <submittedName>
        <fullName evidence="2">Uncharacterized protein</fullName>
    </submittedName>
</protein>
<evidence type="ECO:0000313" key="2">
    <source>
        <dbReference type="EMBL" id="MBW0487931.1"/>
    </source>
</evidence>
<comment type="caution">
    <text evidence="2">The sequence shown here is derived from an EMBL/GenBank/DDBJ whole genome shotgun (WGS) entry which is preliminary data.</text>
</comment>
<reference evidence="2" key="1">
    <citation type="submission" date="2021-03" db="EMBL/GenBank/DDBJ databases">
        <title>Draft genome sequence of rust myrtle Austropuccinia psidii MF-1, a brazilian biotype.</title>
        <authorList>
            <person name="Quecine M.C."/>
            <person name="Pachon D.M.R."/>
            <person name="Bonatelli M.L."/>
            <person name="Correr F.H."/>
            <person name="Franceschini L.M."/>
            <person name="Leite T.F."/>
            <person name="Margarido G.R.A."/>
            <person name="Almeida C.A."/>
            <person name="Ferrarezi J.A."/>
            <person name="Labate C.A."/>
        </authorList>
    </citation>
    <scope>NUCLEOTIDE SEQUENCE</scope>
    <source>
        <strain evidence="2">MF-1</strain>
    </source>
</reference>
<accession>A0A9Q3H1M6</accession>
<evidence type="ECO:0000313" key="3">
    <source>
        <dbReference type="Proteomes" id="UP000765509"/>
    </source>
</evidence>
<feature type="region of interest" description="Disordered" evidence="1">
    <location>
        <begin position="144"/>
        <end position="187"/>
    </location>
</feature>